<comment type="caution">
    <text evidence="1">The sequence shown here is derived from an EMBL/GenBank/DDBJ whole genome shotgun (WGS) entry which is preliminary data.</text>
</comment>
<evidence type="ECO:0000313" key="2">
    <source>
        <dbReference type="Proteomes" id="UP000749559"/>
    </source>
</evidence>
<reference evidence="1" key="1">
    <citation type="submission" date="2022-03" db="EMBL/GenBank/DDBJ databases">
        <authorList>
            <person name="Martin C."/>
        </authorList>
    </citation>
    <scope>NUCLEOTIDE SEQUENCE</scope>
</reference>
<name>A0A8J1TA40_OWEFU</name>
<keyword evidence="2" id="KW-1185">Reference proteome</keyword>
<proteinExistence type="predicted"/>
<gene>
    <name evidence="1" type="ORF">OFUS_LOCUS26493</name>
</gene>
<sequence length="324" mass="37574">MAKQGTKSQLIKTFDLGEELKFNIRKKGNVFGEITRPRRNQETQEKYEARTYVSSLLWQSLKMEFVQVQFWLTQENYNEKKLLTDNVLLGLSYFMDKVYISLEVINKEGEKNLKRSINIPEGAWQSLVVQAAVIDELMPRPCNKRKADNDTETKPIKLFKRVVEKEDGSLETGNWQNMPERIFLKEMLNDGKKANFTMSQMNFSKPTVKDVILYVMTFLIHREILEGISDVCEACDIQDPSQDHHDCLSPMEEHLFASFEPALVKVMENSSEVKQCVFKLTKLFKLPSIKDIQNLQENIDQEALKSSIAWPNEHQQAINDILSD</sequence>
<protein>
    <submittedName>
        <fullName evidence="1">Uncharacterized protein</fullName>
    </submittedName>
</protein>
<dbReference type="Proteomes" id="UP000749559">
    <property type="component" value="Unassembled WGS sequence"/>
</dbReference>
<organism evidence="1 2">
    <name type="scientific">Owenia fusiformis</name>
    <name type="common">Polychaete worm</name>
    <dbReference type="NCBI Taxonomy" id="6347"/>
    <lineage>
        <taxon>Eukaryota</taxon>
        <taxon>Metazoa</taxon>
        <taxon>Spiralia</taxon>
        <taxon>Lophotrochozoa</taxon>
        <taxon>Annelida</taxon>
        <taxon>Polychaeta</taxon>
        <taxon>Sedentaria</taxon>
        <taxon>Canalipalpata</taxon>
        <taxon>Sabellida</taxon>
        <taxon>Oweniida</taxon>
        <taxon>Oweniidae</taxon>
        <taxon>Owenia</taxon>
    </lineage>
</organism>
<dbReference type="AlphaFoldDB" id="A0A8J1TA40"/>
<evidence type="ECO:0000313" key="1">
    <source>
        <dbReference type="EMBL" id="CAH1802851.1"/>
    </source>
</evidence>
<accession>A0A8J1TA40</accession>
<dbReference type="EMBL" id="CAIIXF020000138">
    <property type="protein sequence ID" value="CAH1802851.1"/>
    <property type="molecule type" value="Genomic_DNA"/>
</dbReference>
<dbReference type="OrthoDB" id="6155824at2759"/>